<name>A0A1E5W305_9POAL</name>
<keyword evidence="1" id="KW-0472">Membrane</keyword>
<keyword evidence="1" id="KW-0812">Transmembrane</keyword>
<feature type="transmembrane region" description="Helical" evidence="1">
    <location>
        <begin position="22"/>
        <end position="45"/>
    </location>
</feature>
<evidence type="ECO:0000256" key="1">
    <source>
        <dbReference type="SAM" id="Phobius"/>
    </source>
</evidence>
<proteinExistence type="predicted"/>
<evidence type="ECO:0000313" key="2">
    <source>
        <dbReference type="EMBL" id="OEL31786.1"/>
    </source>
</evidence>
<dbReference type="EMBL" id="LWDX02022705">
    <property type="protein sequence ID" value="OEL31786.1"/>
    <property type="molecule type" value="Genomic_DNA"/>
</dbReference>
<comment type="caution">
    <text evidence="2">The sequence shown here is derived from an EMBL/GenBank/DDBJ whole genome shotgun (WGS) entry which is preliminary data.</text>
</comment>
<sequence>METETASCPCRRDDTRKPHITFLIRTLLLMCKITRVVAALIRLLYHVAVAAPVKSLLGVAKLAFSLVNAPCLSYMNQAALGRSYTGTFCGDLLAGAMAHSWRLLVQGLTSLLFLCARADEYVRPPPSPLVLMAHNKPASYPQQVRGLQF</sequence>
<accession>A0A1E5W305</accession>
<organism evidence="2 3">
    <name type="scientific">Dichanthelium oligosanthes</name>
    <dbReference type="NCBI Taxonomy" id="888268"/>
    <lineage>
        <taxon>Eukaryota</taxon>
        <taxon>Viridiplantae</taxon>
        <taxon>Streptophyta</taxon>
        <taxon>Embryophyta</taxon>
        <taxon>Tracheophyta</taxon>
        <taxon>Spermatophyta</taxon>
        <taxon>Magnoliopsida</taxon>
        <taxon>Liliopsida</taxon>
        <taxon>Poales</taxon>
        <taxon>Poaceae</taxon>
        <taxon>PACMAD clade</taxon>
        <taxon>Panicoideae</taxon>
        <taxon>Panicodae</taxon>
        <taxon>Paniceae</taxon>
        <taxon>Dichantheliinae</taxon>
        <taxon>Dichanthelium</taxon>
    </lineage>
</organism>
<evidence type="ECO:0000313" key="3">
    <source>
        <dbReference type="Proteomes" id="UP000095767"/>
    </source>
</evidence>
<keyword evidence="1" id="KW-1133">Transmembrane helix</keyword>
<gene>
    <name evidence="2" type="ORF">BAE44_0007195</name>
</gene>
<dbReference type="Proteomes" id="UP000095767">
    <property type="component" value="Unassembled WGS sequence"/>
</dbReference>
<keyword evidence="3" id="KW-1185">Reference proteome</keyword>
<reference evidence="2 3" key="1">
    <citation type="submission" date="2016-09" db="EMBL/GenBank/DDBJ databases">
        <title>The draft genome of Dichanthelium oligosanthes: A C3 panicoid grass species.</title>
        <authorList>
            <person name="Studer A.J."/>
            <person name="Schnable J.C."/>
            <person name="Brutnell T.P."/>
        </authorList>
    </citation>
    <scope>NUCLEOTIDE SEQUENCE [LARGE SCALE GENOMIC DNA]</scope>
    <source>
        <strain evidence="3">cv. Kellogg 1175</strain>
        <tissue evidence="2">Leaf</tissue>
    </source>
</reference>
<dbReference type="STRING" id="888268.A0A1E5W305"/>
<dbReference type="AlphaFoldDB" id="A0A1E5W305"/>
<protein>
    <submittedName>
        <fullName evidence="2">Uncharacterized protein</fullName>
    </submittedName>
</protein>